<keyword evidence="1" id="KW-0346">Stress response</keyword>
<dbReference type="InterPro" id="IPR008978">
    <property type="entry name" value="HSP20-like_chaperone"/>
</dbReference>
<gene>
    <name evidence="6" type="ORF">WJX74_001804</name>
</gene>
<evidence type="ECO:0000259" key="5">
    <source>
        <dbReference type="PROSITE" id="PS01031"/>
    </source>
</evidence>
<dbReference type="PANTHER" id="PTHR11527">
    <property type="entry name" value="HEAT-SHOCK PROTEIN 20 FAMILY MEMBER"/>
    <property type="match status" value="1"/>
</dbReference>
<feature type="domain" description="SHSP" evidence="5">
    <location>
        <begin position="86"/>
        <end position="200"/>
    </location>
</feature>
<sequence length="200" mass="22117">MQTAMSRMQQPAVDSSRLSSRSAFSQQLVSPVSRPAARLGRRCATAPQAFMRGNPCMPFGYRQADQQVLDQMFRQFMGLGVSGTQSAACDFELPLAVDAADEASSYVFRADIPGVLRQDLKVQTKDNKLTIAGKRERSSQPEESSKQRYERSFGKFSRQLRLPEDADCNSIKAKVDNGVLTVTISKLEKAPGVEDVQVDF</sequence>
<dbReference type="Proteomes" id="UP001438707">
    <property type="component" value="Unassembled WGS sequence"/>
</dbReference>
<feature type="region of interest" description="Disordered" evidence="4">
    <location>
        <begin position="131"/>
        <end position="152"/>
    </location>
</feature>
<dbReference type="InterPro" id="IPR002068">
    <property type="entry name" value="A-crystallin/Hsp20_dom"/>
</dbReference>
<evidence type="ECO:0000256" key="2">
    <source>
        <dbReference type="PROSITE-ProRule" id="PRU00285"/>
    </source>
</evidence>
<protein>
    <recommendedName>
        <fullName evidence="5">SHSP domain-containing protein</fullName>
    </recommendedName>
</protein>
<comment type="caution">
    <text evidence="6">The sequence shown here is derived from an EMBL/GenBank/DDBJ whole genome shotgun (WGS) entry which is preliminary data.</text>
</comment>
<dbReference type="Pfam" id="PF00011">
    <property type="entry name" value="HSP20"/>
    <property type="match status" value="1"/>
</dbReference>
<name>A0AAW1RY06_9CHLO</name>
<evidence type="ECO:0000313" key="6">
    <source>
        <dbReference type="EMBL" id="KAK9838707.1"/>
    </source>
</evidence>
<proteinExistence type="inferred from homology"/>
<organism evidence="6 7">
    <name type="scientific">Apatococcus lobatus</name>
    <dbReference type="NCBI Taxonomy" id="904363"/>
    <lineage>
        <taxon>Eukaryota</taxon>
        <taxon>Viridiplantae</taxon>
        <taxon>Chlorophyta</taxon>
        <taxon>core chlorophytes</taxon>
        <taxon>Trebouxiophyceae</taxon>
        <taxon>Chlorellales</taxon>
        <taxon>Chlorellaceae</taxon>
        <taxon>Apatococcus</taxon>
    </lineage>
</organism>
<dbReference type="PROSITE" id="PS01031">
    <property type="entry name" value="SHSP"/>
    <property type="match status" value="1"/>
</dbReference>
<dbReference type="Gene3D" id="2.60.40.790">
    <property type="match status" value="1"/>
</dbReference>
<accession>A0AAW1RY06</accession>
<evidence type="ECO:0000256" key="1">
    <source>
        <dbReference type="ARBA" id="ARBA00023016"/>
    </source>
</evidence>
<dbReference type="InterPro" id="IPR031107">
    <property type="entry name" value="Small_HSP"/>
</dbReference>
<reference evidence="6 7" key="1">
    <citation type="journal article" date="2024" name="Nat. Commun.">
        <title>Phylogenomics reveals the evolutionary origins of lichenization in chlorophyte algae.</title>
        <authorList>
            <person name="Puginier C."/>
            <person name="Libourel C."/>
            <person name="Otte J."/>
            <person name="Skaloud P."/>
            <person name="Haon M."/>
            <person name="Grisel S."/>
            <person name="Petersen M."/>
            <person name="Berrin J.G."/>
            <person name="Delaux P.M."/>
            <person name="Dal Grande F."/>
            <person name="Keller J."/>
        </authorList>
    </citation>
    <scope>NUCLEOTIDE SEQUENCE [LARGE SCALE GENOMIC DNA]</scope>
    <source>
        <strain evidence="6 7">SAG 2145</strain>
    </source>
</reference>
<dbReference type="AlphaFoldDB" id="A0AAW1RY06"/>
<keyword evidence="7" id="KW-1185">Reference proteome</keyword>
<dbReference type="EMBL" id="JALJOS010000005">
    <property type="protein sequence ID" value="KAK9838707.1"/>
    <property type="molecule type" value="Genomic_DNA"/>
</dbReference>
<evidence type="ECO:0000313" key="7">
    <source>
        <dbReference type="Proteomes" id="UP001438707"/>
    </source>
</evidence>
<evidence type="ECO:0000256" key="4">
    <source>
        <dbReference type="SAM" id="MobiDB-lite"/>
    </source>
</evidence>
<evidence type="ECO:0000256" key="3">
    <source>
        <dbReference type="RuleBase" id="RU003616"/>
    </source>
</evidence>
<dbReference type="SUPFAM" id="SSF49764">
    <property type="entry name" value="HSP20-like chaperones"/>
    <property type="match status" value="1"/>
</dbReference>
<comment type="similarity">
    <text evidence="2 3">Belongs to the small heat shock protein (HSP20) family.</text>
</comment>